<evidence type="ECO:0000313" key="1">
    <source>
        <dbReference type="EMBL" id="JAH33547.1"/>
    </source>
</evidence>
<organism evidence="1">
    <name type="scientific">Anguilla anguilla</name>
    <name type="common">European freshwater eel</name>
    <name type="synonym">Muraena anguilla</name>
    <dbReference type="NCBI Taxonomy" id="7936"/>
    <lineage>
        <taxon>Eukaryota</taxon>
        <taxon>Metazoa</taxon>
        <taxon>Chordata</taxon>
        <taxon>Craniata</taxon>
        <taxon>Vertebrata</taxon>
        <taxon>Euteleostomi</taxon>
        <taxon>Actinopterygii</taxon>
        <taxon>Neopterygii</taxon>
        <taxon>Teleostei</taxon>
        <taxon>Anguilliformes</taxon>
        <taxon>Anguillidae</taxon>
        <taxon>Anguilla</taxon>
    </lineage>
</organism>
<sequence>MAMVEGIVRPLRPVDAVTRGTTEKMSLSLQ</sequence>
<protein>
    <submittedName>
        <fullName evidence="1">Uncharacterized protein</fullName>
    </submittedName>
</protein>
<reference evidence="1" key="2">
    <citation type="journal article" date="2015" name="Fish Shellfish Immunol.">
        <title>Early steps in the European eel (Anguilla anguilla)-Vibrio vulnificus interaction in the gills: Role of the RtxA13 toxin.</title>
        <authorList>
            <person name="Callol A."/>
            <person name="Pajuelo D."/>
            <person name="Ebbesson L."/>
            <person name="Teles M."/>
            <person name="MacKenzie S."/>
            <person name="Amaro C."/>
        </authorList>
    </citation>
    <scope>NUCLEOTIDE SEQUENCE</scope>
</reference>
<accession>A0A0E9RXD3</accession>
<dbReference type="EMBL" id="GBXM01075030">
    <property type="protein sequence ID" value="JAH33547.1"/>
    <property type="molecule type" value="Transcribed_RNA"/>
</dbReference>
<name>A0A0E9RXD3_ANGAN</name>
<dbReference type="AlphaFoldDB" id="A0A0E9RXD3"/>
<proteinExistence type="predicted"/>
<reference evidence="1" key="1">
    <citation type="submission" date="2014-11" db="EMBL/GenBank/DDBJ databases">
        <authorList>
            <person name="Amaro Gonzalez C."/>
        </authorList>
    </citation>
    <scope>NUCLEOTIDE SEQUENCE</scope>
</reference>